<keyword evidence="6 9" id="KW-0030">Aminoacyl-tRNA synthetase</keyword>
<comment type="caution">
    <text evidence="11">The sequence shown here is derived from an EMBL/GenBank/DDBJ whole genome shotgun (WGS) entry which is preliminary data.</text>
</comment>
<dbReference type="Gene3D" id="3.40.630.30">
    <property type="match status" value="1"/>
</dbReference>
<keyword evidence="3 9" id="KW-0547">Nucleotide-binding</keyword>
<dbReference type="GO" id="GO:0005524">
    <property type="term" value="F:ATP binding"/>
    <property type="evidence" value="ECO:0007669"/>
    <property type="project" value="UniProtKB-KW"/>
</dbReference>
<dbReference type="GO" id="GO:0016747">
    <property type="term" value="F:acyltransferase activity, transferring groups other than amino-acyl groups"/>
    <property type="evidence" value="ECO:0007669"/>
    <property type="project" value="InterPro"/>
</dbReference>
<evidence type="ECO:0000256" key="2">
    <source>
        <dbReference type="ARBA" id="ARBA00022598"/>
    </source>
</evidence>
<gene>
    <name evidence="11" type="ORF">TWF481_000527</name>
</gene>
<dbReference type="Pfam" id="PF13302">
    <property type="entry name" value="Acetyltransf_3"/>
    <property type="match status" value="1"/>
</dbReference>
<keyword evidence="5 9" id="KW-0648">Protein biosynthesis</keyword>
<proteinExistence type="inferred from homology"/>
<dbReference type="AlphaFoldDB" id="A0AAV9WMU5"/>
<dbReference type="PANTHER" id="PTHR46264">
    <property type="entry name" value="TYROSINE-TRNA LIGASE"/>
    <property type="match status" value="1"/>
</dbReference>
<dbReference type="PROSITE" id="PS51186">
    <property type="entry name" value="GNAT"/>
    <property type="match status" value="1"/>
</dbReference>
<evidence type="ECO:0000256" key="8">
    <source>
        <dbReference type="ARBA" id="ARBA00048248"/>
    </source>
</evidence>
<keyword evidence="12" id="KW-1185">Reference proteome</keyword>
<dbReference type="SUPFAM" id="SSF55729">
    <property type="entry name" value="Acyl-CoA N-acyltransferases (Nat)"/>
    <property type="match status" value="1"/>
</dbReference>
<keyword evidence="2 9" id="KW-0436">Ligase</keyword>
<dbReference type="InterPro" id="IPR050489">
    <property type="entry name" value="Tyr-tRNA_synthase"/>
</dbReference>
<comment type="catalytic activity">
    <reaction evidence="8">
        <text>tRNA(Tyr) + L-tyrosine + ATP = L-tyrosyl-tRNA(Tyr) + AMP + diphosphate + H(+)</text>
        <dbReference type="Rhea" id="RHEA:10220"/>
        <dbReference type="Rhea" id="RHEA-COMP:9706"/>
        <dbReference type="Rhea" id="RHEA-COMP:9707"/>
        <dbReference type="ChEBI" id="CHEBI:15378"/>
        <dbReference type="ChEBI" id="CHEBI:30616"/>
        <dbReference type="ChEBI" id="CHEBI:33019"/>
        <dbReference type="ChEBI" id="CHEBI:58315"/>
        <dbReference type="ChEBI" id="CHEBI:78442"/>
        <dbReference type="ChEBI" id="CHEBI:78536"/>
        <dbReference type="ChEBI" id="CHEBI:456215"/>
        <dbReference type="EC" id="6.1.1.1"/>
    </reaction>
</comment>
<evidence type="ECO:0000313" key="11">
    <source>
        <dbReference type="EMBL" id="KAK6511612.1"/>
    </source>
</evidence>
<evidence type="ECO:0000256" key="1">
    <source>
        <dbReference type="ARBA" id="ARBA00013160"/>
    </source>
</evidence>
<evidence type="ECO:0000256" key="5">
    <source>
        <dbReference type="ARBA" id="ARBA00022917"/>
    </source>
</evidence>
<sequence>MTHDSESLLDLTNIPRVDLYAFLVNYKYPRSLVTNRREYYRFALSAVFEAVAGLPASTIEFHQETSYATTPDFINDAYELLSLTSIAEARSPNDELGSTTMLSPLMVTIVQSLDERYMDCDFQLGGLDQAGYYVYGDAYLPKIGHKKQHAHIMNKMLPGLTGTKMSASDPKSKIDLLDPPEMVHRKIMDARCDLNTAEDNPILALLKVILIPISRLRWERSTATGMDAKVYTAWIDPAAPYGCVFSVKSENGESYHYASYEAIEKDFLAGILSPSVLKPTVAEAMNSILAPIRKAYEASTQWQEVLRAAYPESELDSVAVVAPRAQDASQMFCIPAVIREISNERVKLVPFNPTLHSEDFIDGAKCYPEIWTHGPVGPFESADKFNTDFIDTFVRPKTDMLLYAVVDKSKPPTTADKEGALAGLIALLSTSPTNLCTEIGFVVTLPQFQRTHVTSNAVGLLLGLALDPPNQGGLGFRRVQWMTSSVNHASIATAEKMGFTKEGVIRWDRVYPGGASTGKQSNGKPLVVDGKASHMNENDLGRDSVMFSMCWDDWILGGMKEHVKQRMDRR</sequence>
<dbReference type="Gene3D" id="1.10.240.10">
    <property type="entry name" value="Tyrosyl-Transfer RNA Synthetase"/>
    <property type="match status" value="1"/>
</dbReference>
<reference evidence="11 12" key="1">
    <citation type="submission" date="2023-08" db="EMBL/GenBank/DDBJ databases">
        <authorList>
            <person name="Palmer J.M."/>
        </authorList>
    </citation>
    <scope>NUCLEOTIDE SEQUENCE [LARGE SCALE GENOMIC DNA]</scope>
    <source>
        <strain evidence="11 12">TWF481</strain>
    </source>
</reference>
<organism evidence="11 12">
    <name type="scientific">Arthrobotrys musiformis</name>
    <dbReference type="NCBI Taxonomy" id="47236"/>
    <lineage>
        <taxon>Eukaryota</taxon>
        <taxon>Fungi</taxon>
        <taxon>Dikarya</taxon>
        <taxon>Ascomycota</taxon>
        <taxon>Pezizomycotina</taxon>
        <taxon>Orbiliomycetes</taxon>
        <taxon>Orbiliales</taxon>
        <taxon>Orbiliaceae</taxon>
        <taxon>Arthrobotrys</taxon>
    </lineage>
</organism>
<evidence type="ECO:0000256" key="4">
    <source>
        <dbReference type="ARBA" id="ARBA00022840"/>
    </source>
</evidence>
<dbReference type="Proteomes" id="UP001370758">
    <property type="component" value="Unassembled WGS sequence"/>
</dbReference>
<dbReference type="InterPro" id="IPR002305">
    <property type="entry name" value="aa-tRNA-synth_Ic"/>
</dbReference>
<dbReference type="SUPFAM" id="SSF52374">
    <property type="entry name" value="Nucleotidylyl transferase"/>
    <property type="match status" value="1"/>
</dbReference>
<dbReference type="GO" id="GO:0005737">
    <property type="term" value="C:cytoplasm"/>
    <property type="evidence" value="ECO:0007669"/>
    <property type="project" value="TreeGrafter"/>
</dbReference>
<dbReference type="PANTHER" id="PTHR46264:SF4">
    <property type="entry name" value="TYROSINE--TRNA LIGASE, CYTOPLASMIC"/>
    <property type="match status" value="1"/>
</dbReference>
<name>A0AAV9WMU5_9PEZI</name>
<evidence type="ECO:0000256" key="7">
    <source>
        <dbReference type="ARBA" id="ARBA00033323"/>
    </source>
</evidence>
<evidence type="ECO:0000259" key="10">
    <source>
        <dbReference type="PROSITE" id="PS51186"/>
    </source>
</evidence>
<dbReference type="InterPro" id="IPR000182">
    <property type="entry name" value="GNAT_dom"/>
</dbReference>
<dbReference type="Pfam" id="PF00579">
    <property type="entry name" value="tRNA-synt_1b"/>
    <property type="match status" value="1"/>
</dbReference>
<evidence type="ECO:0000256" key="3">
    <source>
        <dbReference type="ARBA" id="ARBA00022741"/>
    </source>
</evidence>
<dbReference type="InterPro" id="IPR014729">
    <property type="entry name" value="Rossmann-like_a/b/a_fold"/>
</dbReference>
<evidence type="ECO:0000313" key="12">
    <source>
        <dbReference type="Proteomes" id="UP001370758"/>
    </source>
</evidence>
<keyword evidence="4 9" id="KW-0067">ATP-binding</keyword>
<dbReference type="EC" id="6.1.1.1" evidence="1"/>
<dbReference type="GO" id="GO:0004831">
    <property type="term" value="F:tyrosine-tRNA ligase activity"/>
    <property type="evidence" value="ECO:0007669"/>
    <property type="project" value="UniProtKB-EC"/>
</dbReference>
<dbReference type="EMBL" id="JAVHJL010000001">
    <property type="protein sequence ID" value="KAK6511612.1"/>
    <property type="molecule type" value="Genomic_DNA"/>
</dbReference>
<evidence type="ECO:0000256" key="9">
    <source>
        <dbReference type="RuleBase" id="RU363036"/>
    </source>
</evidence>
<accession>A0AAV9WMU5</accession>
<dbReference type="GO" id="GO:0006437">
    <property type="term" value="P:tyrosyl-tRNA aminoacylation"/>
    <property type="evidence" value="ECO:0007669"/>
    <property type="project" value="TreeGrafter"/>
</dbReference>
<comment type="similarity">
    <text evidence="9">Belongs to the class-I aminoacyl-tRNA synthetase family.</text>
</comment>
<dbReference type="Gene3D" id="3.40.50.620">
    <property type="entry name" value="HUPs"/>
    <property type="match status" value="1"/>
</dbReference>
<evidence type="ECO:0000256" key="6">
    <source>
        <dbReference type="ARBA" id="ARBA00023146"/>
    </source>
</evidence>
<protein>
    <recommendedName>
        <fullName evidence="1">tyrosine--tRNA ligase</fullName>
        <ecNumber evidence="1">6.1.1.1</ecNumber>
    </recommendedName>
    <alternativeName>
        <fullName evidence="7">Tyrosyl-tRNA synthetase</fullName>
    </alternativeName>
</protein>
<dbReference type="InterPro" id="IPR016181">
    <property type="entry name" value="Acyl_CoA_acyltransferase"/>
</dbReference>
<feature type="domain" description="N-acetyltransferase" evidence="10">
    <location>
        <begin position="368"/>
        <end position="527"/>
    </location>
</feature>